<dbReference type="InterPro" id="IPR010982">
    <property type="entry name" value="Lambda_DNA-bd_dom_sf"/>
</dbReference>
<dbReference type="PANTHER" id="PTHR30146:SF150">
    <property type="entry name" value="ARABINOSE METABOLISM TRANSCRIPTIONAL REPRESSOR"/>
    <property type="match status" value="1"/>
</dbReference>
<keyword evidence="6" id="KW-1185">Reference proteome</keyword>
<dbReference type="GO" id="GO:0000976">
    <property type="term" value="F:transcription cis-regulatory region binding"/>
    <property type="evidence" value="ECO:0007669"/>
    <property type="project" value="TreeGrafter"/>
</dbReference>
<feature type="domain" description="HTH lacI-type" evidence="4">
    <location>
        <begin position="38"/>
        <end position="79"/>
    </location>
</feature>
<evidence type="ECO:0000256" key="3">
    <source>
        <dbReference type="ARBA" id="ARBA00023163"/>
    </source>
</evidence>
<evidence type="ECO:0000256" key="2">
    <source>
        <dbReference type="ARBA" id="ARBA00023125"/>
    </source>
</evidence>
<protein>
    <submittedName>
        <fullName evidence="5">LacI family transcriptional regulator</fullName>
    </submittedName>
</protein>
<accession>A0A426DN52</accession>
<evidence type="ECO:0000259" key="4">
    <source>
        <dbReference type="PROSITE" id="PS50932"/>
    </source>
</evidence>
<reference evidence="5" key="1">
    <citation type="submission" date="2018-10" db="EMBL/GenBank/DDBJ databases">
        <title>Schaedlerella arabinophila gen. nov. sp. nov., isolated from the mouse intestinal tract and comparative analysis with the genome of the closely related altered Schaedler flora strain ASF502.</title>
        <authorList>
            <person name="Miyake S."/>
            <person name="Soh M."/>
            <person name="Seedorf H."/>
        </authorList>
    </citation>
    <scope>NUCLEOTIDE SEQUENCE [LARGE SCALE GENOMIC DNA]</scope>
    <source>
        <strain evidence="5">DSM 106076</strain>
    </source>
</reference>
<proteinExistence type="predicted"/>
<dbReference type="AlphaFoldDB" id="A0A426DN52"/>
<gene>
    <name evidence="5" type="ORF">EBB54_25005</name>
</gene>
<comment type="caution">
    <text evidence="5">The sequence shown here is derived from an EMBL/GenBank/DDBJ whole genome shotgun (WGS) entry which is preliminary data.</text>
</comment>
<dbReference type="Gene3D" id="3.40.50.2300">
    <property type="match status" value="2"/>
</dbReference>
<dbReference type="PROSITE" id="PS50932">
    <property type="entry name" value="HTH_LACI_2"/>
    <property type="match status" value="1"/>
</dbReference>
<dbReference type="PANTHER" id="PTHR30146">
    <property type="entry name" value="LACI-RELATED TRANSCRIPTIONAL REPRESSOR"/>
    <property type="match status" value="1"/>
</dbReference>
<dbReference type="Proteomes" id="UP000274920">
    <property type="component" value="Unassembled WGS sequence"/>
</dbReference>
<sequence length="376" mass="42587">MKHIYRQLFRQSFRIRSFICVNRSCMFPKRTEVLIVKIKMADVARYLGISKATVSLAVNGKPGVNEQTRQRILQCIEEMEKNEGAMPEKAAPEPARAFRIIKVVIINHRKQVVCDPELDLWSEVLSTFDSEARKRGYLYGLTYLNETDGNLQDIIEECNLDMVAGVILFGTEMNAADHEIIRRICKPLVIYDYEMPDGSYSSVCIDNARAVEMGLELLKTAGASDIRYFGTGKDIYNFQKRREAFRNTLLKWEEFPKKDALVLLGNSVGEITERAAEHLSSHKVPDGIITENYQVSIGVLTALRKLGIRVPKELKLVGIDEVPEYAVPDVRLTQVKIPHVERAAVAMSLLDREIRGEWATCIRVFAVPELLPGKSV</sequence>
<dbReference type="CDD" id="cd06267">
    <property type="entry name" value="PBP1_LacI_sugar_binding-like"/>
    <property type="match status" value="1"/>
</dbReference>
<dbReference type="Gene3D" id="1.10.260.40">
    <property type="entry name" value="lambda repressor-like DNA-binding domains"/>
    <property type="match status" value="1"/>
</dbReference>
<organism evidence="5 6">
    <name type="scientific">Schaedlerella arabinosiphila</name>
    <dbReference type="NCBI Taxonomy" id="2044587"/>
    <lineage>
        <taxon>Bacteria</taxon>
        <taxon>Bacillati</taxon>
        <taxon>Bacillota</taxon>
        <taxon>Clostridia</taxon>
        <taxon>Lachnospirales</taxon>
        <taxon>Lachnospiraceae</taxon>
        <taxon>Schaedlerella</taxon>
    </lineage>
</organism>
<keyword evidence="1" id="KW-0805">Transcription regulation</keyword>
<dbReference type="Pfam" id="PF13377">
    <property type="entry name" value="Peripla_BP_3"/>
    <property type="match status" value="1"/>
</dbReference>
<evidence type="ECO:0000313" key="5">
    <source>
        <dbReference type="EMBL" id="RRK34227.1"/>
    </source>
</evidence>
<dbReference type="InterPro" id="IPR046335">
    <property type="entry name" value="LacI/GalR-like_sensor"/>
</dbReference>
<evidence type="ECO:0000313" key="6">
    <source>
        <dbReference type="Proteomes" id="UP000274920"/>
    </source>
</evidence>
<dbReference type="SMART" id="SM00354">
    <property type="entry name" value="HTH_LACI"/>
    <property type="match status" value="1"/>
</dbReference>
<dbReference type="CDD" id="cd01392">
    <property type="entry name" value="HTH_LacI"/>
    <property type="match status" value="1"/>
</dbReference>
<keyword evidence="3" id="KW-0804">Transcription</keyword>
<evidence type="ECO:0000256" key="1">
    <source>
        <dbReference type="ARBA" id="ARBA00023015"/>
    </source>
</evidence>
<dbReference type="InterPro" id="IPR000843">
    <property type="entry name" value="HTH_LacI"/>
</dbReference>
<keyword evidence="2" id="KW-0238">DNA-binding</keyword>
<dbReference type="SUPFAM" id="SSF53822">
    <property type="entry name" value="Periplasmic binding protein-like I"/>
    <property type="match status" value="1"/>
</dbReference>
<dbReference type="GO" id="GO:0003700">
    <property type="term" value="F:DNA-binding transcription factor activity"/>
    <property type="evidence" value="ECO:0007669"/>
    <property type="project" value="TreeGrafter"/>
</dbReference>
<dbReference type="SUPFAM" id="SSF47413">
    <property type="entry name" value="lambda repressor-like DNA-binding domains"/>
    <property type="match status" value="1"/>
</dbReference>
<dbReference type="Pfam" id="PF00356">
    <property type="entry name" value="LacI"/>
    <property type="match status" value="1"/>
</dbReference>
<dbReference type="EMBL" id="RHJS01000002">
    <property type="protein sequence ID" value="RRK34227.1"/>
    <property type="molecule type" value="Genomic_DNA"/>
</dbReference>
<name>A0A426DN52_9FIRM</name>
<dbReference type="InterPro" id="IPR028082">
    <property type="entry name" value="Peripla_BP_I"/>
</dbReference>